<protein>
    <recommendedName>
        <fullName evidence="3">F-box domain-containing protein</fullName>
    </recommendedName>
</protein>
<evidence type="ECO:0000313" key="2">
    <source>
        <dbReference type="Proteomes" id="UP000663864"/>
    </source>
</evidence>
<comment type="caution">
    <text evidence="1">The sequence shown here is derived from an EMBL/GenBank/DDBJ whole genome shotgun (WGS) entry which is preliminary data.</text>
</comment>
<dbReference type="EMBL" id="CAJNOT010001722">
    <property type="protein sequence ID" value="CAF1240603.1"/>
    <property type="molecule type" value="Genomic_DNA"/>
</dbReference>
<dbReference type="Proteomes" id="UP000663864">
    <property type="component" value="Unassembled WGS sequence"/>
</dbReference>
<dbReference type="AlphaFoldDB" id="A0A814ZB31"/>
<organism evidence="1 2">
    <name type="scientific">Rotaria sordida</name>
    <dbReference type="NCBI Taxonomy" id="392033"/>
    <lineage>
        <taxon>Eukaryota</taxon>
        <taxon>Metazoa</taxon>
        <taxon>Spiralia</taxon>
        <taxon>Gnathifera</taxon>
        <taxon>Rotifera</taxon>
        <taxon>Eurotatoria</taxon>
        <taxon>Bdelloidea</taxon>
        <taxon>Philodinida</taxon>
        <taxon>Philodinidae</taxon>
        <taxon>Rotaria</taxon>
    </lineage>
</organism>
<accession>A0A814ZB31</accession>
<gene>
    <name evidence="1" type="ORF">ZHD862_LOCUS24856</name>
</gene>
<reference evidence="1" key="1">
    <citation type="submission" date="2021-02" db="EMBL/GenBank/DDBJ databases">
        <authorList>
            <person name="Nowell W R."/>
        </authorList>
    </citation>
    <scope>NUCLEOTIDE SEQUENCE</scope>
</reference>
<dbReference type="SUPFAM" id="SSF52047">
    <property type="entry name" value="RNI-like"/>
    <property type="match status" value="2"/>
</dbReference>
<evidence type="ECO:0000313" key="1">
    <source>
        <dbReference type="EMBL" id="CAF1240603.1"/>
    </source>
</evidence>
<sequence length="572" mass="66749">MEQISTFEMLPDEMILLICQYFRDAEILYSFFNLNSRLNATITDYCHYVNLTNVTHKQFDFVVTQIIPQISLSIRSFVFNGLWENIMYNELNSIFFNLKLSLIFPQLHKLSLVNFIDRQLDLFLDKITDLMQLVKLDIRNFRGERTEELLKKVLSANNNRLKSVLFDYDSIGLILNGIKHDEAVSYPNIEELIVNLKTDKMLEYLFILVPHINRLHIDFNQLSSTSKSTLANISSLVHLKDFQLRSISIDWSLDEITYILNKMPSLQRLALDLCTEDEDLVNGQNFSSILPSSLVEIHFFIIYYFFRLHSEVVTLMSTWPTHIRITCLLNESNEYAIIHTIPCDLPSIIIPSKISKCMLAGSEYTRKVKDLTIFGEQCSTDIHQIVQHFHRLRTLTIGSRNNSEILTFQLTQPIILHLPYLTHLNVKGVCEIFRLIQAAPNLEYLRIDLNCLNIALNDVSTCELLQKRIVDLEITDIQEVDSIQLDVVAQKFNYLRDFSLLLKSPEVFVDSLILQIISLWREKNLRSLYINGSLTDEVSKNLRQWLISHSHLCQEDSFIIQYENNWIVLWLL</sequence>
<name>A0A814ZB31_9BILA</name>
<proteinExistence type="predicted"/>
<evidence type="ECO:0008006" key="3">
    <source>
        <dbReference type="Google" id="ProtNLM"/>
    </source>
</evidence>